<dbReference type="GO" id="GO:0071555">
    <property type="term" value="P:cell wall organization"/>
    <property type="evidence" value="ECO:0007669"/>
    <property type="project" value="UniProtKB-KW"/>
</dbReference>
<dbReference type="PROSITE" id="PS00502">
    <property type="entry name" value="POLYGALACTURONASE"/>
    <property type="match status" value="1"/>
</dbReference>
<comment type="similarity">
    <text evidence="2 9">Belongs to the glycosyl hydrolase 28 family.</text>
</comment>
<accession>A0A328DVR1</accession>
<dbReference type="Pfam" id="PF00295">
    <property type="entry name" value="Glyco_hydro_28"/>
    <property type="match status" value="1"/>
</dbReference>
<dbReference type="EMBL" id="NQVE01000098">
    <property type="protein sequence ID" value="RAL48261.1"/>
    <property type="molecule type" value="Genomic_DNA"/>
</dbReference>
<organism evidence="11 12">
    <name type="scientific">Cuscuta australis</name>
    <dbReference type="NCBI Taxonomy" id="267555"/>
    <lineage>
        <taxon>Eukaryota</taxon>
        <taxon>Viridiplantae</taxon>
        <taxon>Streptophyta</taxon>
        <taxon>Embryophyta</taxon>
        <taxon>Tracheophyta</taxon>
        <taxon>Spermatophyta</taxon>
        <taxon>Magnoliopsida</taxon>
        <taxon>eudicotyledons</taxon>
        <taxon>Gunneridae</taxon>
        <taxon>Pentapetalae</taxon>
        <taxon>asterids</taxon>
        <taxon>lamiids</taxon>
        <taxon>Solanales</taxon>
        <taxon>Convolvulaceae</taxon>
        <taxon>Cuscuteae</taxon>
        <taxon>Cuscuta</taxon>
        <taxon>Cuscuta subgen. Grammica</taxon>
        <taxon>Cuscuta sect. Cleistogrammica</taxon>
    </lineage>
</organism>
<proteinExistence type="inferred from homology"/>
<protein>
    <recommendedName>
        <fullName evidence="13">Pectate lyase superfamily protein domain-containing protein</fullName>
    </recommendedName>
</protein>
<dbReference type="AlphaFoldDB" id="A0A328DVR1"/>
<evidence type="ECO:0000256" key="3">
    <source>
        <dbReference type="ARBA" id="ARBA00022512"/>
    </source>
</evidence>
<keyword evidence="12" id="KW-1185">Reference proteome</keyword>
<evidence type="ECO:0000313" key="11">
    <source>
        <dbReference type="EMBL" id="RAL48261.1"/>
    </source>
</evidence>
<evidence type="ECO:0000256" key="5">
    <source>
        <dbReference type="ARBA" id="ARBA00022801"/>
    </source>
</evidence>
<dbReference type="Proteomes" id="UP000249390">
    <property type="component" value="Unassembled WGS sequence"/>
</dbReference>
<dbReference type="GO" id="GO:0004650">
    <property type="term" value="F:polygalacturonase activity"/>
    <property type="evidence" value="ECO:0007669"/>
    <property type="project" value="InterPro"/>
</dbReference>
<evidence type="ECO:0000256" key="6">
    <source>
        <dbReference type="ARBA" id="ARBA00023295"/>
    </source>
</evidence>
<dbReference type="InterPro" id="IPR006626">
    <property type="entry name" value="PbH1"/>
</dbReference>
<dbReference type="InterPro" id="IPR012334">
    <property type="entry name" value="Pectin_lyas_fold"/>
</dbReference>
<evidence type="ECO:0000256" key="2">
    <source>
        <dbReference type="ARBA" id="ARBA00008834"/>
    </source>
</evidence>
<dbReference type="InterPro" id="IPR011050">
    <property type="entry name" value="Pectin_lyase_fold/virulence"/>
</dbReference>
<evidence type="ECO:0000256" key="1">
    <source>
        <dbReference type="ARBA" id="ARBA00004191"/>
    </source>
</evidence>
<dbReference type="FunFam" id="2.160.20.10:FF:000004">
    <property type="entry name" value="Pectin lyase-like superfamily protein"/>
    <property type="match status" value="1"/>
</dbReference>
<gene>
    <name evidence="11" type="ORF">DM860_005685</name>
</gene>
<evidence type="ECO:0000256" key="8">
    <source>
        <dbReference type="PROSITE-ProRule" id="PRU10052"/>
    </source>
</evidence>
<dbReference type="Gene3D" id="2.160.20.10">
    <property type="entry name" value="Single-stranded right-handed beta-helix, Pectin lyase-like"/>
    <property type="match status" value="1"/>
</dbReference>
<evidence type="ECO:0008006" key="13">
    <source>
        <dbReference type="Google" id="ProtNLM"/>
    </source>
</evidence>
<comment type="subcellular location">
    <subcellularLocation>
        <location evidence="1">Secreted</location>
        <location evidence="1">Cell wall</location>
    </subcellularLocation>
</comment>
<keyword evidence="5 9" id="KW-0378">Hydrolase</keyword>
<reference evidence="11 12" key="1">
    <citation type="submission" date="2018-06" db="EMBL/GenBank/DDBJ databases">
        <title>The Genome of Cuscuta australis (Dodder) Provides Insight into the Evolution of Plant Parasitism.</title>
        <authorList>
            <person name="Liu H."/>
        </authorList>
    </citation>
    <scope>NUCLEOTIDE SEQUENCE [LARGE SCALE GENOMIC DNA]</scope>
    <source>
        <strain evidence="12">cv. Yunnan</strain>
        <tissue evidence="11">Vines</tissue>
    </source>
</reference>
<evidence type="ECO:0000256" key="4">
    <source>
        <dbReference type="ARBA" id="ARBA00022525"/>
    </source>
</evidence>
<name>A0A328DVR1_9ASTE</name>
<keyword evidence="6 9" id="KW-0326">Glycosidase</keyword>
<keyword evidence="10" id="KW-0732">Signal</keyword>
<dbReference type="PANTHER" id="PTHR31375">
    <property type="match status" value="1"/>
</dbReference>
<evidence type="ECO:0000256" key="9">
    <source>
        <dbReference type="RuleBase" id="RU361169"/>
    </source>
</evidence>
<dbReference type="SUPFAM" id="SSF51126">
    <property type="entry name" value="Pectin lyase-like"/>
    <property type="match status" value="1"/>
</dbReference>
<evidence type="ECO:0000313" key="12">
    <source>
        <dbReference type="Proteomes" id="UP000249390"/>
    </source>
</evidence>
<evidence type="ECO:0000256" key="10">
    <source>
        <dbReference type="SAM" id="SignalP"/>
    </source>
</evidence>
<feature type="signal peptide" evidence="10">
    <location>
        <begin position="1"/>
        <end position="31"/>
    </location>
</feature>
<comment type="caution">
    <text evidence="11">The sequence shown here is derived from an EMBL/GenBank/DDBJ whole genome shotgun (WGS) entry which is preliminary data.</text>
</comment>
<dbReference type="SMART" id="SM00710">
    <property type="entry name" value="PbH1"/>
    <property type="match status" value="5"/>
</dbReference>
<feature type="chain" id="PRO_5016385374" description="Pectate lyase superfamily protein domain-containing protein" evidence="10">
    <location>
        <begin position="32"/>
        <end position="406"/>
    </location>
</feature>
<feature type="active site" evidence="8">
    <location>
        <position position="252"/>
    </location>
</feature>
<dbReference type="InterPro" id="IPR000743">
    <property type="entry name" value="Glyco_hydro_28"/>
</dbReference>
<evidence type="ECO:0000256" key="7">
    <source>
        <dbReference type="ARBA" id="ARBA00023316"/>
    </source>
</evidence>
<keyword evidence="4" id="KW-0964">Secreted</keyword>
<keyword evidence="7" id="KW-0961">Cell wall biogenesis/degradation</keyword>
<sequence>MDSIIISINTGLFTLSLLLLPCFLLSNEASALDSATNLINVVSLGAKRDGRTDASQAFRHAWSAACGSRDPVTIYVPDGTFFVRQGRFAGPCRNTKIEFRIRGTLVAPSDYDVIGSAGSWLAFEQVDGVSVHGGKLSGQGAAIWACKRSGKNCPNGATNLSFTKAKNILVSGVTSQNSQMFHLVINGCHNVTLQHIRIAAPAASPNTDGIHVQFSSAVTLRHSAIATGDDCISIGPGTANLSMQNLTCGPGHGISIGSLGREKREEGVENITLEGGTLKDTQNGVRIKAWGKPSNGFVKSVVFKDLTMVNVLNPILIDQNYCPRHHNCPRQASGVRISDVTYEDIKGTSASEVAVKFECSKVKPCKGITMKDVKLSFKESGGGNARASCAYAAGMAVGLIQPSSCL</sequence>
<dbReference type="GO" id="GO:0005975">
    <property type="term" value="P:carbohydrate metabolic process"/>
    <property type="evidence" value="ECO:0007669"/>
    <property type="project" value="InterPro"/>
</dbReference>
<keyword evidence="3" id="KW-0134">Cell wall</keyword>